<proteinExistence type="predicted"/>
<keyword evidence="2" id="KW-1185">Reference proteome</keyword>
<dbReference type="Proteomes" id="UP001497516">
    <property type="component" value="Chromosome 3"/>
</dbReference>
<gene>
    <name evidence="1" type="ORF">LTRI10_LOCUS17275</name>
</gene>
<accession>A0AAV2DPD6</accession>
<reference evidence="1 2" key="1">
    <citation type="submission" date="2024-04" db="EMBL/GenBank/DDBJ databases">
        <authorList>
            <person name="Fracassetti M."/>
        </authorList>
    </citation>
    <scope>NUCLEOTIDE SEQUENCE [LARGE SCALE GENOMIC DNA]</scope>
</reference>
<organism evidence="1 2">
    <name type="scientific">Linum trigynum</name>
    <dbReference type="NCBI Taxonomy" id="586398"/>
    <lineage>
        <taxon>Eukaryota</taxon>
        <taxon>Viridiplantae</taxon>
        <taxon>Streptophyta</taxon>
        <taxon>Embryophyta</taxon>
        <taxon>Tracheophyta</taxon>
        <taxon>Spermatophyta</taxon>
        <taxon>Magnoliopsida</taxon>
        <taxon>eudicotyledons</taxon>
        <taxon>Gunneridae</taxon>
        <taxon>Pentapetalae</taxon>
        <taxon>rosids</taxon>
        <taxon>fabids</taxon>
        <taxon>Malpighiales</taxon>
        <taxon>Linaceae</taxon>
        <taxon>Linum</taxon>
    </lineage>
</organism>
<sequence>MLEQFVVLLWMMGNERNNQLVNRKKAEEWEIVGKALAYWEEYASYHRQEEHMRGAEAITWKRPPIGWVKVNVDATVIAGQGTRFGMVL</sequence>
<name>A0AAV2DPD6_9ROSI</name>
<evidence type="ECO:0000313" key="1">
    <source>
        <dbReference type="EMBL" id="CAL1375482.1"/>
    </source>
</evidence>
<evidence type="ECO:0008006" key="3">
    <source>
        <dbReference type="Google" id="ProtNLM"/>
    </source>
</evidence>
<evidence type="ECO:0000313" key="2">
    <source>
        <dbReference type="Proteomes" id="UP001497516"/>
    </source>
</evidence>
<protein>
    <recommendedName>
        <fullName evidence="3">RNase H type-1 domain-containing protein</fullName>
    </recommendedName>
</protein>
<dbReference type="EMBL" id="OZ034816">
    <property type="protein sequence ID" value="CAL1375482.1"/>
    <property type="molecule type" value="Genomic_DNA"/>
</dbReference>
<dbReference type="AlphaFoldDB" id="A0AAV2DPD6"/>